<comment type="caution">
    <text evidence="2">The sequence shown here is derived from an EMBL/GenBank/DDBJ whole genome shotgun (WGS) entry which is preliminary data.</text>
</comment>
<evidence type="ECO:0000313" key="2">
    <source>
        <dbReference type="EMBL" id="TFV99142.1"/>
    </source>
</evidence>
<dbReference type="InterPro" id="IPR052712">
    <property type="entry name" value="Acid_resist_chaperone_HdeD"/>
</dbReference>
<name>A0A4Y9R5H1_9MICO</name>
<feature type="transmembrane region" description="Helical" evidence="1">
    <location>
        <begin position="82"/>
        <end position="101"/>
    </location>
</feature>
<protein>
    <recommendedName>
        <fullName evidence="4">HdeD family acid-resistance protein</fullName>
    </recommendedName>
</protein>
<feature type="transmembrane region" description="Helical" evidence="1">
    <location>
        <begin position="107"/>
        <end position="128"/>
    </location>
</feature>
<dbReference type="RefSeq" id="WP_135119617.1">
    <property type="nucleotide sequence ID" value="NZ_SPQZ01000002.1"/>
</dbReference>
<feature type="transmembrane region" description="Helical" evidence="1">
    <location>
        <begin position="24"/>
        <end position="45"/>
    </location>
</feature>
<feature type="transmembrane region" description="Helical" evidence="1">
    <location>
        <begin position="140"/>
        <end position="157"/>
    </location>
</feature>
<dbReference type="EMBL" id="SPQZ01000002">
    <property type="protein sequence ID" value="TFV99142.1"/>
    <property type="molecule type" value="Genomic_DNA"/>
</dbReference>
<reference evidence="2 3" key="1">
    <citation type="journal article" date="2018" name="J. Microbiol.">
        <title>Leifsonia flava sp. nov., a novel actinobacterium isolated from the rhizosphere of Aquilegia viridiflora.</title>
        <authorList>
            <person name="Cai Y."/>
            <person name="Tao W.Z."/>
            <person name="Ma Y.J."/>
            <person name="Cheng J."/>
            <person name="Zhang M.Y."/>
            <person name="Zhang Y.X."/>
        </authorList>
    </citation>
    <scope>NUCLEOTIDE SEQUENCE [LARGE SCALE GENOMIC DNA]</scope>
    <source>
        <strain evidence="2 3">SYP-B2174</strain>
    </source>
</reference>
<dbReference type="Pfam" id="PF03729">
    <property type="entry name" value="DUF308"/>
    <property type="match status" value="2"/>
</dbReference>
<feature type="transmembrane region" description="Helical" evidence="1">
    <location>
        <begin position="163"/>
        <end position="186"/>
    </location>
</feature>
<evidence type="ECO:0008006" key="4">
    <source>
        <dbReference type="Google" id="ProtNLM"/>
    </source>
</evidence>
<dbReference type="PANTHER" id="PTHR34989">
    <property type="entry name" value="PROTEIN HDED"/>
    <property type="match status" value="1"/>
</dbReference>
<feature type="transmembrane region" description="Helical" evidence="1">
    <location>
        <begin position="51"/>
        <end position="70"/>
    </location>
</feature>
<dbReference type="GO" id="GO:0005886">
    <property type="term" value="C:plasma membrane"/>
    <property type="evidence" value="ECO:0007669"/>
    <property type="project" value="TreeGrafter"/>
</dbReference>
<keyword evidence="3" id="KW-1185">Reference proteome</keyword>
<dbReference type="PANTHER" id="PTHR34989:SF1">
    <property type="entry name" value="PROTEIN HDED"/>
    <property type="match status" value="1"/>
</dbReference>
<dbReference type="InterPro" id="IPR005325">
    <property type="entry name" value="DUF308_memb"/>
</dbReference>
<dbReference type="Proteomes" id="UP000298127">
    <property type="component" value="Unassembled WGS sequence"/>
</dbReference>
<evidence type="ECO:0000313" key="3">
    <source>
        <dbReference type="Proteomes" id="UP000298127"/>
    </source>
</evidence>
<sequence>MSDITALGFQIDPKSLSKSEVNGIRVALGISAVVALVLGILVLVWPDKTAGLLAILFGLYFLIIGIVRLAKGIFSRGISGGSRVLSILLGLLLVIAGIFALRNLESTVALLGIIIGIAWIIEGVAALVESASDGSRWPGIVFGVISIIAGVVVLFLPTATVGVLLIIGGIFLVIAGLVQLVQAFTFGRNASAA</sequence>
<keyword evidence="1" id="KW-0472">Membrane</keyword>
<gene>
    <name evidence="2" type="ORF">E4M00_06500</name>
</gene>
<keyword evidence="1" id="KW-0812">Transmembrane</keyword>
<keyword evidence="1" id="KW-1133">Transmembrane helix</keyword>
<proteinExistence type="predicted"/>
<evidence type="ECO:0000256" key="1">
    <source>
        <dbReference type="SAM" id="Phobius"/>
    </source>
</evidence>
<dbReference type="AlphaFoldDB" id="A0A4Y9R5H1"/>
<accession>A0A4Y9R5H1</accession>
<organism evidence="2 3">
    <name type="scientific">Orlajensenia leifsoniae</name>
    <dbReference type="NCBI Taxonomy" id="2561933"/>
    <lineage>
        <taxon>Bacteria</taxon>
        <taxon>Bacillati</taxon>
        <taxon>Actinomycetota</taxon>
        <taxon>Actinomycetes</taxon>
        <taxon>Micrococcales</taxon>
        <taxon>Microbacteriaceae</taxon>
        <taxon>Orlajensenia</taxon>
    </lineage>
</organism>